<dbReference type="InterPro" id="IPR009926">
    <property type="entry name" value="T3SS_YcgR_PilZN"/>
</dbReference>
<dbReference type="InterPro" id="IPR012349">
    <property type="entry name" value="Split_barrel_FMN-bd"/>
</dbReference>
<dbReference type="InterPro" id="IPR023787">
    <property type="entry name" value="T3SS_YcgR"/>
</dbReference>
<evidence type="ECO:0000313" key="8">
    <source>
        <dbReference type="Proteomes" id="UP001195660"/>
    </source>
</evidence>
<comment type="similarity">
    <text evidence="4">Belongs to the YcgR family.</text>
</comment>
<reference evidence="7 8" key="1">
    <citation type="submission" date="2019-11" db="EMBL/GenBank/DDBJ databases">
        <title>Novel Deefgea species.</title>
        <authorList>
            <person name="Han J.-H."/>
        </authorList>
    </citation>
    <scope>NUCLEOTIDE SEQUENCE [LARGE SCALE GENOMIC DNA]</scope>
    <source>
        <strain evidence="7 8">LMG 24817</strain>
    </source>
</reference>
<evidence type="ECO:0000256" key="1">
    <source>
        <dbReference type="ARBA" id="ARBA00022636"/>
    </source>
</evidence>
<dbReference type="Pfam" id="PF07317">
    <property type="entry name" value="PilZN"/>
    <property type="match status" value="1"/>
</dbReference>
<comment type="function">
    <text evidence="4">Acts as a flagellar brake, regulating swimming and swarming in a bis-(3'-5') cyclic diguanylic acid (c-di-GMP)-dependent manner. Binds 1 c-di-GMP dimer per subunit. Increasing levels of c-di-GMP lead to decreased motility.</text>
</comment>
<gene>
    <name evidence="4" type="primary">ycgR</name>
    <name evidence="7" type="ORF">GM173_14565</name>
</gene>
<dbReference type="HAMAP" id="MF_01457">
    <property type="entry name" value="YcgR"/>
    <property type="match status" value="1"/>
</dbReference>
<evidence type="ECO:0000256" key="4">
    <source>
        <dbReference type="HAMAP-Rule" id="MF_01457"/>
    </source>
</evidence>
<dbReference type="Pfam" id="PF07238">
    <property type="entry name" value="PilZ"/>
    <property type="match status" value="1"/>
</dbReference>
<evidence type="ECO:0000313" key="7">
    <source>
        <dbReference type="EMBL" id="MBM5572794.1"/>
    </source>
</evidence>
<keyword evidence="2 4" id="KW-0547">Nucleotide-binding</keyword>
<protein>
    <recommendedName>
        <fullName evidence="4">Flagellar brake protein YcgR</fullName>
    </recommendedName>
    <alternativeName>
        <fullName evidence="4">Cyclic di-GMP binding protein YcgR</fullName>
    </alternativeName>
</protein>
<comment type="subunit">
    <text evidence="4">Monomer. Interacts with the flagellar basal bodies.</text>
</comment>
<evidence type="ECO:0000256" key="2">
    <source>
        <dbReference type="ARBA" id="ARBA00022741"/>
    </source>
</evidence>
<sequence>MTARQSLTPIQFKDPSPYLVRDVDEIEFILKTLARKPELACLYVNNQRHTFVLSAILGCESGNLIFDYGPDLALNQQLASATAICCVSHLNSVHYQFDLNTIHTIEYKNKPAFLASIPQQILRLQRRDFFRLSVPLSTPLSCLIPLGDEQAEISIADISLGGLGLLGYFPDISLNVGNILKNCRIELPQIGVITSDIEVCTSTEQLLKNGIRTLRSGCRFLNLSGTGQTLLQRYINQVERKRLALE</sequence>
<dbReference type="InterPro" id="IPR009875">
    <property type="entry name" value="PilZ_domain"/>
</dbReference>
<evidence type="ECO:0000259" key="5">
    <source>
        <dbReference type="Pfam" id="PF07238"/>
    </source>
</evidence>
<dbReference type="Gene3D" id="2.40.10.220">
    <property type="entry name" value="predicted glycosyltransferase like domains"/>
    <property type="match status" value="1"/>
</dbReference>
<dbReference type="EMBL" id="WOFE01000011">
    <property type="protein sequence ID" value="MBM5572794.1"/>
    <property type="molecule type" value="Genomic_DNA"/>
</dbReference>
<feature type="domain" description="Type III secretion system flagellar brake protein YcgR PilZN" evidence="6">
    <location>
        <begin position="18"/>
        <end position="123"/>
    </location>
</feature>
<comment type="subcellular location">
    <subcellularLocation>
        <location evidence="4">Bacterial flagellum basal body</location>
    </subcellularLocation>
</comment>
<proteinExistence type="inferred from homology"/>
<keyword evidence="3 4" id="KW-0975">Bacterial flagellum</keyword>
<organism evidence="7 8">
    <name type="scientific">Deefgea chitinilytica</name>
    <dbReference type="NCBI Taxonomy" id="570276"/>
    <lineage>
        <taxon>Bacteria</taxon>
        <taxon>Pseudomonadati</taxon>
        <taxon>Pseudomonadota</taxon>
        <taxon>Betaproteobacteria</taxon>
        <taxon>Neisseriales</taxon>
        <taxon>Chitinibacteraceae</taxon>
        <taxon>Deefgea</taxon>
    </lineage>
</organism>
<dbReference type="RefSeq" id="WP_203572123.1">
    <property type="nucleotide sequence ID" value="NZ_WOFE01000011.1"/>
</dbReference>
<comment type="caution">
    <text evidence="7">The sequence shown here is derived from an EMBL/GenBank/DDBJ whole genome shotgun (WGS) entry which is preliminary data.</text>
</comment>
<evidence type="ECO:0000259" key="6">
    <source>
        <dbReference type="Pfam" id="PF07317"/>
    </source>
</evidence>
<name>A0ABS2CF63_9NEIS</name>
<dbReference type="Proteomes" id="UP001195660">
    <property type="component" value="Unassembled WGS sequence"/>
</dbReference>
<keyword evidence="1 4" id="KW-0973">c-di-GMP</keyword>
<feature type="domain" description="PilZ" evidence="5">
    <location>
        <begin position="125"/>
        <end position="237"/>
    </location>
</feature>
<accession>A0ABS2CF63</accession>
<dbReference type="Gene3D" id="2.30.110.10">
    <property type="entry name" value="Electron Transport, Fmn-binding Protein, Chain A"/>
    <property type="match status" value="1"/>
</dbReference>
<keyword evidence="8" id="KW-1185">Reference proteome</keyword>
<evidence type="ECO:0000256" key="3">
    <source>
        <dbReference type="ARBA" id="ARBA00023143"/>
    </source>
</evidence>